<keyword evidence="3" id="KW-1185">Reference proteome</keyword>
<organism evidence="2 3">
    <name type="scientific">Chionoecetes opilio</name>
    <name type="common">Atlantic snow crab</name>
    <name type="synonym">Cancer opilio</name>
    <dbReference type="NCBI Taxonomy" id="41210"/>
    <lineage>
        <taxon>Eukaryota</taxon>
        <taxon>Metazoa</taxon>
        <taxon>Ecdysozoa</taxon>
        <taxon>Arthropoda</taxon>
        <taxon>Crustacea</taxon>
        <taxon>Multicrustacea</taxon>
        <taxon>Malacostraca</taxon>
        <taxon>Eumalacostraca</taxon>
        <taxon>Eucarida</taxon>
        <taxon>Decapoda</taxon>
        <taxon>Pleocyemata</taxon>
        <taxon>Brachyura</taxon>
        <taxon>Eubrachyura</taxon>
        <taxon>Majoidea</taxon>
        <taxon>Majidae</taxon>
        <taxon>Chionoecetes</taxon>
    </lineage>
</organism>
<protein>
    <recommendedName>
        <fullName evidence="4">Gag-like protein</fullName>
    </recommendedName>
</protein>
<evidence type="ECO:0000313" key="2">
    <source>
        <dbReference type="EMBL" id="KAG0722501.1"/>
    </source>
</evidence>
<sequence length="491" mass="54134">MASARQRSSATGRTSSPRTLVVNGPPPRSLLSPLLVVVVELVELPPTMTSTRRRPEDPPDDAGFTLQRKRFRVTKHSSQQSGATAVERPIPVWRVVRHDDFPSPYQLVRWLESELRLALKVDVSASGEFLLRGATEDAAATLQEVADGQPRGIVLARREPSRRGVLVGYPTGLPLDPVLEHPLVVSAVRCSYSAGLKRHLPTRQVQLTLQGHVPAVLDLGCFGTFAVRRRLGTTSASVSGGKSCVCVQWGARFTGLHPPPPEGGERPVARCPNCGARHHAWNRRCPARLRQIPGSTVPRQLQWKEAPLLPPRSTAQPPVLRNEDAAETRRPRRRRRRKRPQRNRLLSPVGDMDVDAQAPVMTQVPAPLEMAAVGGELQLAVAPRHAAASQCRPLTSLVECGTQMEGRLYTYGENALLLLLVSFEFLVSQETVAVRSRVSHQPALSYVRQALREGRRPGVRLPTERPIDMPAYHRRRGESAWVSYDPAAGSH</sequence>
<feature type="region of interest" description="Disordered" evidence="1">
    <location>
        <begin position="48"/>
        <end position="67"/>
    </location>
</feature>
<gene>
    <name evidence="2" type="ORF">GWK47_044373</name>
</gene>
<evidence type="ECO:0008006" key="4">
    <source>
        <dbReference type="Google" id="ProtNLM"/>
    </source>
</evidence>
<dbReference type="Proteomes" id="UP000770661">
    <property type="component" value="Unassembled WGS sequence"/>
</dbReference>
<comment type="caution">
    <text evidence="2">The sequence shown here is derived from an EMBL/GenBank/DDBJ whole genome shotgun (WGS) entry which is preliminary data.</text>
</comment>
<dbReference type="OrthoDB" id="4230923at2759"/>
<dbReference type="EMBL" id="JACEEZ010009475">
    <property type="protein sequence ID" value="KAG0722501.1"/>
    <property type="molecule type" value="Genomic_DNA"/>
</dbReference>
<proteinExistence type="predicted"/>
<reference evidence="2" key="1">
    <citation type="submission" date="2020-07" db="EMBL/GenBank/DDBJ databases">
        <title>The High-quality genome of the commercially important snow crab, Chionoecetes opilio.</title>
        <authorList>
            <person name="Jeong J.-H."/>
            <person name="Ryu S."/>
        </authorList>
    </citation>
    <scope>NUCLEOTIDE SEQUENCE</scope>
    <source>
        <strain evidence="2">MADBK_172401_WGS</strain>
        <tissue evidence="2">Digestive gland</tissue>
    </source>
</reference>
<name>A0A8J4YFY5_CHIOP</name>
<feature type="compositionally biased region" description="Basic residues" evidence="1">
    <location>
        <begin position="330"/>
        <end position="342"/>
    </location>
</feature>
<feature type="compositionally biased region" description="Polar residues" evidence="1">
    <location>
        <begin position="1"/>
        <end position="18"/>
    </location>
</feature>
<feature type="region of interest" description="Disordered" evidence="1">
    <location>
        <begin position="1"/>
        <end position="25"/>
    </location>
</feature>
<evidence type="ECO:0000256" key="1">
    <source>
        <dbReference type="SAM" id="MobiDB-lite"/>
    </source>
</evidence>
<evidence type="ECO:0000313" key="3">
    <source>
        <dbReference type="Proteomes" id="UP000770661"/>
    </source>
</evidence>
<accession>A0A8J4YFY5</accession>
<dbReference type="AlphaFoldDB" id="A0A8J4YFY5"/>
<feature type="region of interest" description="Disordered" evidence="1">
    <location>
        <begin position="307"/>
        <end position="348"/>
    </location>
</feature>